<evidence type="ECO:0000313" key="1">
    <source>
        <dbReference type="EMBL" id="NVD43021.1"/>
    </source>
</evidence>
<proteinExistence type="predicted"/>
<gene>
    <name evidence="1" type="ORF">HT585_29575</name>
</gene>
<comment type="caution">
    <text evidence="1">The sequence shown here is derived from an EMBL/GenBank/DDBJ whole genome shotgun (WGS) entry which is preliminary data.</text>
</comment>
<dbReference type="EMBL" id="JABWDU010000012">
    <property type="protein sequence ID" value="NVD43021.1"/>
    <property type="molecule type" value="Genomic_DNA"/>
</dbReference>
<protein>
    <submittedName>
        <fullName evidence="1">Uncharacterized protein</fullName>
    </submittedName>
</protein>
<sequence length="129" mass="14218">MFNEPADKGDVEEALEPGSRWVMPQRVAMEVLHPSLLTALEQRGDTSDFEGYIARVYDMPQDIANGSFHIAFNPMTSEAVGLHTVSLVLGKKYQEEIELAIGPIWLDAGEENEAAAELYAILKDVGRLA</sequence>
<reference evidence="1 2" key="1">
    <citation type="submission" date="2020-06" db="EMBL/GenBank/DDBJ databases">
        <authorList>
            <person name="Grouzdev D.S."/>
        </authorList>
    </citation>
    <scope>NUCLEOTIDE SEQUENCE [LARGE SCALE GENOMIC DNA]</scope>
    <source>
        <strain evidence="1 2">HO-A22</strain>
    </source>
</reference>
<dbReference type="Proteomes" id="UP000520198">
    <property type="component" value="Unassembled WGS sequence"/>
</dbReference>
<dbReference type="AlphaFoldDB" id="A0A7Y6UQY4"/>
<dbReference type="RefSeq" id="WP_176356363.1">
    <property type="nucleotide sequence ID" value="NZ_JABWDU010000012.1"/>
</dbReference>
<evidence type="ECO:0000313" key="2">
    <source>
        <dbReference type="Proteomes" id="UP000520198"/>
    </source>
</evidence>
<accession>A0A7Y6UQY4</accession>
<organism evidence="1 2">
    <name type="scientific">Ensifer oleiphilus</name>
    <dbReference type="NCBI Taxonomy" id="2742698"/>
    <lineage>
        <taxon>Bacteria</taxon>
        <taxon>Pseudomonadati</taxon>
        <taxon>Pseudomonadota</taxon>
        <taxon>Alphaproteobacteria</taxon>
        <taxon>Hyphomicrobiales</taxon>
        <taxon>Rhizobiaceae</taxon>
        <taxon>Sinorhizobium/Ensifer group</taxon>
        <taxon>Ensifer</taxon>
    </lineage>
</organism>
<keyword evidence="2" id="KW-1185">Reference proteome</keyword>
<name>A0A7Y6UQY4_9HYPH</name>